<dbReference type="Gene3D" id="3.10.450.160">
    <property type="entry name" value="inner membrane protein cigr"/>
    <property type="match status" value="1"/>
</dbReference>
<organism evidence="2 3">
    <name type="scientific">Paracandidimonas soli</name>
    <dbReference type="NCBI Taxonomy" id="1917182"/>
    <lineage>
        <taxon>Bacteria</taxon>
        <taxon>Pseudomonadati</taxon>
        <taxon>Pseudomonadota</taxon>
        <taxon>Betaproteobacteria</taxon>
        <taxon>Burkholderiales</taxon>
        <taxon>Alcaligenaceae</taxon>
        <taxon>Paracandidimonas</taxon>
    </lineage>
</organism>
<comment type="caution">
    <text evidence="2">The sequence shown here is derived from an EMBL/GenBank/DDBJ whole genome shotgun (WGS) entry which is preliminary data.</text>
</comment>
<feature type="region of interest" description="Disordered" evidence="1">
    <location>
        <begin position="39"/>
        <end position="68"/>
    </location>
</feature>
<evidence type="ECO:0008006" key="4">
    <source>
        <dbReference type="Google" id="ProtNLM"/>
    </source>
</evidence>
<feature type="compositionally biased region" description="Gly residues" evidence="1">
    <location>
        <begin position="41"/>
        <end position="57"/>
    </location>
</feature>
<evidence type="ECO:0000313" key="3">
    <source>
        <dbReference type="Proteomes" id="UP000294692"/>
    </source>
</evidence>
<dbReference type="EMBL" id="SMBX01000001">
    <property type="protein sequence ID" value="TCV02799.1"/>
    <property type="molecule type" value="Genomic_DNA"/>
</dbReference>
<evidence type="ECO:0000256" key="1">
    <source>
        <dbReference type="SAM" id="MobiDB-lite"/>
    </source>
</evidence>
<keyword evidence="3" id="KW-1185">Reference proteome</keyword>
<dbReference type="AlphaFoldDB" id="A0A4R3VGG3"/>
<name>A0A4R3VGG3_9BURK</name>
<sequence>MLRESLQDMGGMMKRRAILIASMLAGSAWAFGSLAAPPEGRGNGNGSKGNSGKGNAGGNNKSERGRRRDGDVHADLLYAGITAVLARRYAIDLGLGGYSALPPGIRRNLARGKPLPPGIAKKMAPASLLGRLPRYPGYEWRIAGSDLILISLATALVADILYDVFD</sequence>
<reference evidence="2 3" key="1">
    <citation type="submission" date="2019-03" db="EMBL/GenBank/DDBJ databases">
        <title>Genomic Encyclopedia of Type Strains, Phase IV (KMG-IV): sequencing the most valuable type-strain genomes for metagenomic binning, comparative biology and taxonomic classification.</title>
        <authorList>
            <person name="Goeker M."/>
        </authorList>
    </citation>
    <scope>NUCLEOTIDE SEQUENCE [LARGE SCALE GENOMIC DNA]</scope>
    <source>
        <strain evidence="2 3">DSM 100048</strain>
    </source>
</reference>
<evidence type="ECO:0000313" key="2">
    <source>
        <dbReference type="EMBL" id="TCV02799.1"/>
    </source>
</evidence>
<dbReference type="Proteomes" id="UP000294692">
    <property type="component" value="Unassembled WGS sequence"/>
</dbReference>
<dbReference type="NCBIfam" id="NF040487">
    <property type="entry name" value="T3SS_CigR_fam"/>
    <property type="match status" value="1"/>
</dbReference>
<gene>
    <name evidence="2" type="ORF">EV686_101256</name>
</gene>
<protein>
    <recommendedName>
        <fullName evidence="4">Nickel/cobalt transporter regulator</fullName>
    </recommendedName>
</protein>
<proteinExistence type="predicted"/>
<accession>A0A4R3VGG3</accession>